<feature type="region of interest" description="Disordered" evidence="1">
    <location>
        <begin position="677"/>
        <end position="905"/>
    </location>
</feature>
<dbReference type="InterPro" id="IPR010844">
    <property type="entry name" value="Occludin_ELL"/>
</dbReference>
<feature type="compositionally biased region" description="Basic and acidic residues" evidence="1">
    <location>
        <begin position="638"/>
        <end position="650"/>
    </location>
</feature>
<dbReference type="InParanoid" id="A0A7N2LLC0"/>
<feature type="compositionally biased region" description="Low complexity" evidence="1">
    <location>
        <begin position="534"/>
        <end position="556"/>
    </location>
</feature>
<proteinExistence type="predicted"/>
<dbReference type="FunCoup" id="A0A7N2LLC0">
    <property type="interactions" value="1609"/>
</dbReference>
<dbReference type="PANTHER" id="PTHR38372:SF2">
    <property type="entry name" value="DENTIN SIALOPHOSPHOPROTEIN-LIKE PROTEIN"/>
    <property type="match status" value="1"/>
</dbReference>
<feature type="compositionally biased region" description="Basic and acidic residues" evidence="1">
    <location>
        <begin position="799"/>
        <end position="859"/>
    </location>
</feature>
<dbReference type="AlphaFoldDB" id="A0A7N2LLC0"/>
<feature type="compositionally biased region" description="Basic and acidic residues" evidence="1">
    <location>
        <begin position="467"/>
        <end position="494"/>
    </location>
</feature>
<dbReference type="Pfam" id="PF07303">
    <property type="entry name" value="Occludin_ELL"/>
    <property type="match status" value="1"/>
</dbReference>
<feature type="region of interest" description="Disordered" evidence="1">
    <location>
        <begin position="930"/>
        <end position="1064"/>
    </location>
</feature>
<feature type="region of interest" description="Disordered" evidence="1">
    <location>
        <begin position="1"/>
        <end position="72"/>
    </location>
</feature>
<feature type="region of interest" description="Disordered" evidence="1">
    <location>
        <begin position="414"/>
        <end position="658"/>
    </location>
</feature>
<feature type="region of interest" description="Disordered" evidence="1">
    <location>
        <begin position="233"/>
        <end position="291"/>
    </location>
</feature>
<feature type="region of interest" description="Disordered" evidence="1">
    <location>
        <begin position="1084"/>
        <end position="1153"/>
    </location>
</feature>
<feature type="compositionally biased region" description="Polar residues" evidence="1">
    <location>
        <begin position="782"/>
        <end position="797"/>
    </location>
</feature>
<reference evidence="3" key="2">
    <citation type="submission" date="2021-01" db="UniProtKB">
        <authorList>
            <consortium name="EnsemblPlants"/>
        </authorList>
    </citation>
    <scope>IDENTIFICATION</scope>
</reference>
<accession>A0A7N2LLC0</accession>
<protein>
    <recommendedName>
        <fullName evidence="2">OCEL domain-containing protein</fullName>
    </recommendedName>
</protein>
<feature type="compositionally biased region" description="Acidic residues" evidence="1">
    <location>
        <begin position="560"/>
        <end position="572"/>
    </location>
</feature>
<dbReference type="Gene3D" id="6.10.140.340">
    <property type="match status" value="1"/>
</dbReference>
<keyword evidence="4" id="KW-1185">Reference proteome</keyword>
<feature type="compositionally biased region" description="Basic and acidic residues" evidence="1">
    <location>
        <begin position="1139"/>
        <end position="1153"/>
    </location>
</feature>
<feature type="compositionally biased region" description="Basic and acidic residues" evidence="1">
    <location>
        <begin position="1000"/>
        <end position="1015"/>
    </location>
</feature>
<evidence type="ECO:0000313" key="4">
    <source>
        <dbReference type="Proteomes" id="UP000594261"/>
    </source>
</evidence>
<feature type="compositionally biased region" description="Basic and acidic residues" evidence="1">
    <location>
        <begin position="930"/>
        <end position="950"/>
    </location>
</feature>
<evidence type="ECO:0000313" key="3">
    <source>
        <dbReference type="EnsemblPlants" id="QL05p015844:mrna"/>
    </source>
</evidence>
<dbReference type="Gramene" id="QL05p015844:mrna">
    <property type="protein sequence ID" value="QL05p015844:mrna"/>
    <property type="gene ID" value="QL05p015844"/>
</dbReference>
<reference evidence="3 4" key="1">
    <citation type="journal article" date="2016" name="G3 (Bethesda)">
        <title>First Draft Assembly and Annotation of the Genome of a California Endemic Oak Quercus lobata Nee (Fagaceae).</title>
        <authorList>
            <person name="Sork V.L."/>
            <person name="Fitz-Gibbon S.T."/>
            <person name="Puiu D."/>
            <person name="Crepeau M."/>
            <person name="Gugger P.F."/>
            <person name="Sherman R."/>
            <person name="Stevens K."/>
            <person name="Langley C.H."/>
            <person name="Pellegrini M."/>
            <person name="Salzberg S.L."/>
        </authorList>
    </citation>
    <scope>NUCLEOTIDE SEQUENCE [LARGE SCALE GENOMIC DNA]</scope>
    <source>
        <strain evidence="3 4">cv. SW786</strain>
    </source>
</reference>
<dbReference type="PANTHER" id="PTHR38372">
    <property type="entry name" value="DENTIN SIALOPHOSPHOPROTEIN-LIKE PROTEIN"/>
    <property type="match status" value="1"/>
</dbReference>
<dbReference type="Proteomes" id="UP000594261">
    <property type="component" value="Chromosome 5"/>
</dbReference>
<feature type="compositionally biased region" description="Basic and acidic residues" evidence="1">
    <location>
        <begin position="1107"/>
        <end position="1129"/>
    </location>
</feature>
<feature type="domain" description="OCEL" evidence="2">
    <location>
        <begin position="1142"/>
        <end position="1271"/>
    </location>
</feature>
<evidence type="ECO:0000256" key="1">
    <source>
        <dbReference type="SAM" id="MobiDB-lite"/>
    </source>
</evidence>
<dbReference type="OMA" id="DYWNFES"/>
<feature type="compositionally biased region" description="Basic and acidic residues" evidence="1">
    <location>
        <begin position="677"/>
        <end position="717"/>
    </location>
</feature>
<evidence type="ECO:0000259" key="2">
    <source>
        <dbReference type="PROSITE" id="PS51980"/>
    </source>
</evidence>
<feature type="compositionally biased region" description="Polar residues" evidence="1">
    <location>
        <begin position="1047"/>
        <end position="1059"/>
    </location>
</feature>
<feature type="compositionally biased region" description="Low complexity" evidence="1">
    <location>
        <begin position="517"/>
        <end position="526"/>
    </location>
</feature>
<name>A0A7N2LLC0_QUELO</name>
<dbReference type="EnsemblPlants" id="QL05p015844:mrna">
    <property type="protein sequence ID" value="QL05p015844:mrna"/>
    <property type="gene ID" value="QL05p015844"/>
</dbReference>
<dbReference type="EMBL" id="LRBV02000005">
    <property type="status" value="NOT_ANNOTATED_CDS"/>
    <property type="molecule type" value="Genomic_DNA"/>
</dbReference>
<feature type="compositionally biased region" description="Gly residues" evidence="1">
    <location>
        <begin position="10"/>
        <end position="21"/>
    </location>
</feature>
<organism evidence="3 4">
    <name type="scientific">Quercus lobata</name>
    <name type="common">Valley oak</name>
    <dbReference type="NCBI Taxonomy" id="97700"/>
    <lineage>
        <taxon>Eukaryota</taxon>
        <taxon>Viridiplantae</taxon>
        <taxon>Streptophyta</taxon>
        <taxon>Embryophyta</taxon>
        <taxon>Tracheophyta</taxon>
        <taxon>Spermatophyta</taxon>
        <taxon>Magnoliopsida</taxon>
        <taxon>eudicotyledons</taxon>
        <taxon>Gunneridae</taxon>
        <taxon>Pentapetalae</taxon>
        <taxon>rosids</taxon>
        <taxon>fabids</taxon>
        <taxon>Fagales</taxon>
        <taxon>Fagaceae</taxon>
        <taxon>Quercus</taxon>
    </lineage>
</organism>
<dbReference type="PROSITE" id="PS51980">
    <property type="entry name" value="OCEL"/>
    <property type="match status" value="1"/>
</dbReference>
<sequence>MYGGSSKLGRGAGAGGVGRGAGAKRLSSSYPLPPTHRPTGGPPNSSRLSLGGRGSGSASNHPRSRSGAGSSVAAPMTEENFSLVSGNNPLAFGMIIRLVPDLVEEIRRVEAQGGTARVKFDANANNSAGNVIDVGGKQFRFTWSRDGDLCDIYEERQSGEDGNGLLVESGCAWRKLNVQRVLDESTKNHVKKMSEEAERKLKSRKAIVLEHGNPSMKSQLKALAAVEANPWKHFKQKKEPPFKKRKVEPPQASVPPKSVHKSGLSSTAIAKGRHSSSPRPSPPEQSVLPVSPLRNVNMPKHQAVEDLLPNKVMNKENAADSSEKEIPTRTTIAVQETSGRKRNVGAKPVDLQSMLITLLMENPKGMSLKALEKAIGDTIPNSVKKIEPIIKKIATFQAPGRYFLKPGVDLENIKKPLSESGSSPEDNRQLTPAAEDKHGQIPAAEPGFEEKVPTDELEEPAHLNSKLGEESNALEKIDIQQHSPDLFREKKSSDNSEGQAGSSSDSGSDSDSESDSSDSASDSGSHSRSRSRSRSPVGSGSGSSSDSESDASSNSKEASDVDVDIMTSDDDKEPQRKVQPSEPGFSLPNPWIAPDGKPMQSGIGEKQDGGGSDAIEIEKDSPDDERETEIAAVSSLVPDKESKNHVEETKPFSPVQDDLLERQHYIGSLFDERVNTVNDSLRHEQSDSSERTFKGKSRKSSDVKKDEKFDRSKRIKTDAQPPMSGVWNNQFSEGSHNLSPDRLVGNPSKGPTIQTNRTDRDGNTDIGLQKGYNQAFPGKFSSDIQQSGRRSFDQSTRVKAPDAVERHDKRAESLGRGCKYSEKNSHAHESFSLQKDKFNRDTQNEDGYANEKKGSKNLKEVGAGGKQSVPFGSRHRKHGEVGKSKEGGQVSSHLIGSSPKDNVRAGVEVSPVVNGKGSMLQRELSDLELGELREPLPEETPVKKQFEKSSFKQSENKLCYSDNWNSDSIKGKPVGKTTLEPGKPSPPNLNAGLHSNLEGSNKKRNVEDHAEDLTRSHHRVVQSHPQYLSKVDHAEDGSQYNKLADGSNKSRQNEGNISQGIGLEGYSESNKKALVSALQQHDTKQGLVSHSIKETKKQTSNTIVELNDGRKDSIWAEGNNSDRKRRDSSSDENSCSYSKYEKDEPELKGPIKDLSQHKEYVQEYRDKYDSYCSLNKILESYRNEFQKLGEDLEVAKGRGDKERYFDILGQLKESFQQCGTTRGQATEAALLEAIPNTAGKRHKRLKKIFVVLHKELKHLKQRIKDFALSYAKED</sequence>
<feature type="compositionally biased region" description="Low complexity" evidence="1">
    <location>
        <begin position="496"/>
        <end position="507"/>
    </location>
</feature>
<feature type="compositionally biased region" description="Polar residues" evidence="1">
    <location>
        <begin position="726"/>
        <end position="738"/>
    </location>
</feature>